<organism evidence="1 2">
    <name type="scientific">Desulfofustis limnaeus</name>
    <dbReference type="NCBI Taxonomy" id="2740163"/>
    <lineage>
        <taxon>Bacteria</taxon>
        <taxon>Pseudomonadati</taxon>
        <taxon>Thermodesulfobacteriota</taxon>
        <taxon>Desulfobulbia</taxon>
        <taxon>Desulfobulbales</taxon>
        <taxon>Desulfocapsaceae</taxon>
        <taxon>Desulfofustis</taxon>
    </lineage>
</organism>
<keyword evidence="2" id="KW-1185">Reference proteome</keyword>
<dbReference type="EMBL" id="AP025516">
    <property type="protein sequence ID" value="BDD86619.1"/>
    <property type="molecule type" value="Genomic_DNA"/>
</dbReference>
<dbReference type="RefSeq" id="WP_284153697.1">
    <property type="nucleotide sequence ID" value="NZ_AP025516.1"/>
</dbReference>
<reference evidence="1 2" key="1">
    <citation type="submission" date="2022-01" db="EMBL/GenBank/DDBJ databases">
        <title>Desulfofustis limnae sp. nov., a novel mesophilic sulfate-reducing bacterium isolated from marsh soil.</title>
        <authorList>
            <person name="Watanabe M."/>
            <person name="Takahashi A."/>
            <person name="Kojima H."/>
            <person name="Fukui M."/>
        </authorList>
    </citation>
    <scope>NUCLEOTIDE SEQUENCE [LARGE SCALE GENOMIC DNA]</scope>
    <source>
        <strain evidence="1 2">PPLL</strain>
    </source>
</reference>
<accession>A0ABM7W6N8</accession>
<protein>
    <submittedName>
        <fullName evidence="1">Uncharacterized protein</fullName>
    </submittedName>
</protein>
<dbReference type="Proteomes" id="UP000830055">
    <property type="component" value="Chromosome"/>
</dbReference>
<sequence>MKGGYESIVWIKDNNGKEYACYADDIKSNDAVKGLLNETDRSRCLDVSEIVGTERW</sequence>
<proteinExistence type="predicted"/>
<evidence type="ECO:0000313" key="1">
    <source>
        <dbReference type="EMBL" id="BDD86619.1"/>
    </source>
</evidence>
<evidence type="ECO:0000313" key="2">
    <source>
        <dbReference type="Proteomes" id="UP000830055"/>
    </source>
</evidence>
<gene>
    <name evidence="1" type="ORF">DPPLL_09840</name>
</gene>
<name>A0ABM7W6N8_9BACT</name>